<keyword evidence="9" id="KW-1185">Reference proteome</keyword>
<feature type="compositionally biased region" description="Basic and acidic residues" evidence="6">
    <location>
        <begin position="79"/>
        <end position="101"/>
    </location>
</feature>
<feature type="compositionally biased region" description="Basic and acidic residues" evidence="6">
    <location>
        <begin position="795"/>
        <end position="815"/>
    </location>
</feature>
<dbReference type="EMBL" id="JAGMVJ010000003">
    <property type="protein sequence ID" value="KAH7092445.1"/>
    <property type="molecule type" value="Genomic_DNA"/>
</dbReference>
<feature type="region of interest" description="Disordered" evidence="6">
    <location>
        <begin position="846"/>
        <end position="869"/>
    </location>
</feature>
<gene>
    <name evidence="8" type="ORF">FB567DRAFT_545596</name>
</gene>
<evidence type="ECO:0000256" key="4">
    <source>
        <dbReference type="ARBA" id="ARBA00022989"/>
    </source>
</evidence>
<feature type="transmembrane region" description="Helical" evidence="7">
    <location>
        <begin position="281"/>
        <end position="307"/>
    </location>
</feature>
<evidence type="ECO:0000256" key="2">
    <source>
        <dbReference type="ARBA" id="ARBA00009824"/>
    </source>
</evidence>
<dbReference type="Gene3D" id="3.40.50.1820">
    <property type="entry name" value="alpha/beta hydrolase"/>
    <property type="match status" value="1"/>
</dbReference>
<evidence type="ECO:0000256" key="6">
    <source>
        <dbReference type="SAM" id="MobiDB-lite"/>
    </source>
</evidence>
<dbReference type="AlphaFoldDB" id="A0A8K0RDU0"/>
<keyword evidence="5 7" id="KW-0472">Membrane</keyword>
<feature type="compositionally biased region" description="Polar residues" evidence="6">
    <location>
        <begin position="58"/>
        <end position="71"/>
    </location>
</feature>
<dbReference type="PANTHER" id="PTHR17920:SF22">
    <property type="entry name" value="DUF726 DOMAIN PROTEIN (AFU_ORTHOLOGUE AFUA_2G12860)"/>
    <property type="match status" value="1"/>
</dbReference>
<comment type="similarity">
    <text evidence="2">Belongs to the TMCO4 family.</text>
</comment>
<dbReference type="InterPro" id="IPR007941">
    <property type="entry name" value="DUF726"/>
</dbReference>
<keyword evidence="3 7" id="KW-0812">Transmembrane</keyword>
<reference evidence="8" key="1">
    <citation type="journal article" date="2021" name="Nat. Commun.">
        <title>Genetic determinants of endophytism in the Arabidopsis root mycobiome.</title>
        <authorList>
            <person name="Mesny F."/>
            <person name="Miyauchi S."/>
            <person name="Thiergart T."/>
            <person name="Pickel B."/>
            <person name="Atanasova L."/>
            <person name="Karlsson M."/>
            <person name="Huettel B."/>
            <person name="Barry K.W."/>
            <person name="Haridas S."/>
            <person name="Chen C."/>
            <person name="Bauer D."/>
            <person name="Andreopoulos W."/>
            <person name="Pangilinan J."/>
            <person name="LaButti K."/>
            <person name="Riley R."/>
            <person name="Lipzen A."/>
            <person name="Clum A."/>
            <person name="Drula E."/>
            <person name="Henrissat B."/>
            <person name="Kohler A."/>
            <person name="Grigoriev I.V."/>
            <person name="Martin F.M."/>
            <person name="Hacquard S."/>
        </authorList>
    </citation>
    <scope>NUCLEOTIDE SEQUENCE</scope>
    <source>
        <strain evidence="8">MPI-SDFR-AT-0120</strain>
    </source>
</reference>
<dbReference type="InterPro" id="IPR029058">
    <property type="entry name" value="AB_hydrolase_fold"/>
</dbReference>
<dbReference type="Pfam" id="PF05277">
    <property type="entry name" value="DUF726"/>
    <property type="match status" value="1"/>
</dbReference>
<evidence type="ECO:0000256" key="7">
    <source>
        <dbReference type="SAM" id="Phobius"/>
    </source>
</evidence>
<comment type="caution">
    <text evidence="8">The sequence shown here is derived from an EMBL/GenBank/DDBJ whole genome shotgun (WGS) entry which is preliminary data.</text>
</comment>
<accession>A0A8K0RDU0</accession>
<evidence type="ECO:0000313" key="9">
    <source>
        <dbReference type="Proteomes" id="UP000813461"/>
    </source>
</evidence>
<evidence type="ECO:0000256" key="5">
    <source>
        <dbReference type="ARBA" id="ARBA00023136"/>
    </source>
</evidence>
<keyword evidence="4 7" id="KW-1133">Transmembrane helix</keyword>
<evidence type="ECO:0000256" key="3">
    <source>
        <dbReference type="ARBA" id="ARBA00022692"/>
    </source>
</evidence>
<dbReference type="OrthoDB" id="277931at2759"/>
<evidence type="ECO:0008006" key="10">
    <source>
        <dbReference type="Google" id="ProtNLM"/>
    </source>
</evidence>
<feature type="region of interest" description="Disordered" evidence="6">
    <location>
        <begin position="661"/>
        <end position="832"/>
    </location>
</feature>
<sequence>MFFGNSAESTQKDEGASLSSVLPTPALRVELALLVLLCIDSMRSDLTATFDVAHETPSVAQSATSRSITTSPKPPQDLLDLRESTGNDIPREHVAKGRSQDDMESTQMQALRRSALTFFDKWRAGVMHRICDVLCVRGDTVRQAKARRKQRLEEAARQNQGISSLIDFDEDPFAPAAPRKTRKHGHYNVIETQILVLEEPKRVLILHCLLLLLLSLENYSAHSRVLLLHLASSLELETHLLDQHEKSVAQGLLATAASQMDAEETAKKHASNDAASRRWKVGLAAVGGAVLIGVTGGLAAPLLAAGLGTVMGGLGLGVVSTYLGALASSSVLVGSLFGAYGAKMTGKLMDQYAREVQDFEFLPVKDPDRPSLQRDHEWADEQDARDPAKREQHRLRVTIGVSGWLSSTSDVFKPWEVIDTNSSESFALRFELDAMLRLGITLQDVLFSYAWDGLTYTVVSHTLFGALYAGLWPLGLIKVASVLDNPFSVAIARADKAGKVMAHALIAGVQGKRPVTLIGYSVGARVIFACLVELADQHAFGLVESVVLMGTPAPSDSLQWRKVRSVVAARVVNVYSTEDYVLGYLYRSTKLQMGIAGLKEVGAVQGIENVNVSKLVSGHDKYRYLVGKILVNIGFGDVDFNKIAEQERALELAERKKQRVKEQAKKRSEATSLKDAQPEASPPTIRQNSSEILFDFHTEDSSKKDTPPQQPPQTQTLVYTQGRSGQQPARSLNRSPGNENPVNPQISSDSRRSDSPLPSSTPPTDTVQSSTTKAHGFASAMKPRQKPSALTSLSEVRDHPLNEHAESTHTRKSAADSHSTTAKHSNDNHAKNAAVTVTEVLVVKGNEDPEDEKGASIAHDGFDDDDDEISSEFGELVMVDPVPLDDFDYGLM</sequence>
<evidence type="ECO:0000256" key="1">
    <source>
        <dbReference type="ARBA" id="ARBA00004141"/>
    </source>
</evidence>
<comment type="subcellular location">
    <subcellularLocation>
        <location evidence="1">Membrane</location>
        <topology evidence="1">Multi-pass membrane protein</topology>
    </subcellularLocation>
</comment>
<dbReference type="Proteomes" id="UP000813461">
    <property type="component" value="Unassembled WGS sequence"/>
</dbReference>
<name>A0A8K0RDU0_9PLEO</name>
<feature type="transmembrane region" description="Helical" evidence="7">
    <location>
        <begin position="319"/>
        <end position="342"/>
    </location>
</feature>
<feature type="compositionally biased region" description="Polar residues" evidence="6">
    <location>
        <begin position="717"/>
        <end position="746"/>
    </location>
</feature>
<proteinExistence type="inferred from homology"/>
<evidence type="ECO:0000313" key="8">
    <source>
        <dbReference type="EMBL" id="KAH7092445.1"/>
    </source>
</evidence>
<feature type="region of interest" description="Disordered" evidence="6">
    <location>
        <begin position="56"/>
        <end position="105"/>
    </location>
</feature>
<feature type="compositionally biased region" description="Low complexity" evidence="6">
    <location>
        <begin position="755"/>
        <end position="766"/>
    </location>
</feature>
<organism evidence="8 9">
    <name type="scientific">Paraphoma chrysanthemicola</name>
    <dbReference type="NCBI Taxonomy" id="798071"/>
    <lineage>
        <taxon>Eukaryota</taxon>
        <taxon>Fungi</taxon>
        <taxon>Dikarya</taxon>
        <taxon>Ascomycota</taxon>
        <taxon>Pezizomycotina</taxon>
        <taxon>Dothideomycetes</taxon>
        <taxon>Pleosporomycetidae</taxon>
        <taxon>Pleosporales</taxon>
        <taxon>Pleosporineae</taxon>
        <taxon>Phaeosphaeriaceae</taxon>
        <taxon>Paraphoma</taxon>
    </lineage>
</organism>
<dbReference type="SUPFAM" id="SSF53474">
    <property type="entry name" value="alpha/beta-Hydrolases"/>
    <property type="match status" value="1"/>
</dbReference>
<dbReference type="PANTHER" id="PTHR17920">
    <property type="entry name" value="TRANSMEMBRANE AND COILED-COIL DOMAIN-CONTAINING PROTEIN 4 TMCO4"/>
    <property type="match status" value="1"/>
</dbReference>
<dbReference type="GO" id="GO:0016020">
    <property type="term" value="C:membrane"/>
    <property type="evidence" value="ECO:0007669"/>
    <property type="project" value="UniProtKB-SubCell"/>
</dbReference>
<protein>
    <recommendedName>
        <fullName evidence="10">DUF726-domain-containing protein</fullName>
    </recommendedName>
</protein>
<feature type="region of interest" description="Disordered" evidence="6">
    <location>
        <begin position="365"/>
        <end position="390"/>
    </location>
</feature>
<feature type="compositionally biased region" description="Basic and acidic residues" evidence="6">
    <location>
        <begin position="694"/>
        <end position="706"/>
    </location>
</feature>